<feature type="chain" id="PRO_5041949505" evidence="1">
    <location>
        <begin position="29"/>
        <end position="173"/>
    </location>
</feature>
<dbReference type="EMBL" id="JARPMG010000001">
    <property type="protein sequence ID" value="KAJ8103645.1"/>
    <property type="molecule type" value="Genomic_DNA"/>
</dbReference>
<proteinExistence type="predicted"/>
<evidence type="ECO:0000256" key="1">
    <source>
        <dbReference type="SAM" id="SignalP"/>
    </source>
</evidence>
<evidence type="ECO:0000313" key="3">
    <source>
        <dbReference type="Proteomes" id="UP001217417"/>
    </source>
</evidence>
<name>A0AAD7VWL6_9ASCO</name>
<dbReference type="AlphaFoldDB" id="A0AAD7VWL6"/>
<comment type="caution">
    <text evidence="2">The sequence shown here is derived from an EMBL/GenBank/DDBJ whole genome shotgun (WGS) entry which is preliminary data.</text>
</comment>
<organism evidence="2 3">
    <name type="scientific">Lipomyces tetrasporus</name>
    <dbReference type="NCBI Taxonomy" id="54092"/>
    <lineage>
        <taxon>Eukaryota</taxon>
        <taxon>Fungi</taxon>
        <taxon>Dikarya</taxon>
        <taxon>Ascomycota</taxon>
        <taxon>Saccharomycotina</taxon>
        <taxon>Lipomycetes</taxon>
        <taxon>Lipomycetales</taxon>
        <taxon>Lipomycetaceae</taxon>
        <taxon>Lipomyces</taxon>
    </lineage>
</organism>
<reference evidence="2" key="1">
    <citation type="submission" date="2023-03" db="EMBL/GenBank/DDBJ databases">
        <title>Near-Complete genome sequence of Lipomyces tetrasporous NRRL Y-64009, an oleaginous yeast capable of growing on lignocellulosic hydrolysates.</title>
        <authorList>
            <consortium name="Lawrence Berkeley National Laboratory"/>
            <person name="Jagtap S.S."/>
            <person name="Liu J.-J."/>
            <person name="Walukiewicz H.E."/>
            <person name="Pangilinan J."/>
            <person name="Lipzen A."/>
            <person name="Ahrendt S."/>
            <person name="Koriabine M."/>
            <person name="Cobaugh K."/>
            <person name="Salamov A."/>
            <person name="Yoshinaga Y."/>
            <person name="Ng V."/>
            <person name="Daum C."/>
            <person name="Grigoriev I.V."/>
            <person name="Slininger P.J."/>
            <person name="Dien B.S."/>
            <person name="Jin Y.-S."/>
            <person name="Rao C.V."/>
        </authorList>
    </citation>
    <scope>NUCLEOTIDE SEQUENCE</scope>
    <source>
        <strain evidence="2">NRRL Y-64009</strain>
    </source>
</reference>
<gene>
    <name evidence="2" type="ORF">POJ06DRAFT_279388</name>
</gene>
<feature type="signal peptide" evidence="1">
    <location>
        <begin position="1"/>
        <end position="28"/>
    </location>
</feature>
<dbReference type="RefSeq" id="XP_056047095.1">
    <property type="nucleotide sequence ID" value="XM_056189812.1"/>
</dbReference>
<dbReference type="GeneID" id="80884978"/>
<keyword evidence="1" id="KW-0732">Signal</keyword>
<sequence>MALAPFRMILVVFFSGLCILGIRVSATAVNHCPDRRVAPTPSTSVLNFDHITTVTSIAPLPTNFYYSDYLYLSEFQLLNCSSFAPNSSDAKACSSGNIALLSTGSGSMVFGTPDSDTFSNYRYMNLSSMVSAIWKHKLMYLCCCNLYLHTPMAGSHMHIQPINSRFLEEALCY</sequence>
<dbReference type="Proteomes" id="UP001217417">
    <property type="component" value="Unassembled WGS sequence"/>
</dbReference>
<evidence type="ECO:0000313" key="2">
    <source>
        <dbReference type="EMBL" id="KAJ8103645.1"/>
    </source>
</evidence>
<accession>A0AAD7VWL6</accession>
<protein>
    <submittedName>
        <fullName evidence="2">Uncharacterized protein</fullName>
    </submittedName>
</protein>
<keyword evidence="3" id="KW-1185">Reference proteome</keyword>